<dbReference type="Proteomes" id="UP000783871">
    <property type="component" value="Unassembled WGS sequence"/>
</dbReference>
<keyword evidence="2 3" id="KW-0326">Glycosidase</keyword>
<protein>
    <submittedName>
        <fullName evidence="6">Cellulase family glycosylhydrolase</fullName>
    </submittedName>
</protein>
<dbReference type="PANTHER" id="PTHR31297">
    <property type="entry name" value="GLUCAN ENDO-1,6-BETA-GLUCOSIDASE B"/>
    <property type="match status" value="1"/>
</dbReference>
<feature type="domain" description="Glycoside hydrolase family 5" evidence="5">
    <location>
        <begin position="72"/>
        <end position="310"/>
    </location>
</feature>
<dbReference type="Pfam" id="PF00150">
    <property type="entry name" value="Cellulase"/>
    <property type="match status" value="1"/>
</dbReference>
<comment type="caution">
    <text evidence="6">The sequence shown here is derived from an EMBL/GenBank/DDBJ whole genome shotgun (WGS) entry which is preliminary data.</text>
</comment>
<dbReference type="EMBL" id="JAATEO010000041">
    <property type="protein sequence ID" value="NJP35388.1"/>
    <property type="molecule type" value="Genomic_DNA"/>
</dbReference>
<proteinExistence type="inferred from homology"/>
<dbReference type="RefSeq" id="WP_168003733.1">
    <property type="nucleotide sequence ID" value="NZ_JAATEO010000041.1"/>
</dbReference>
<evidence type="ECO:0000256" key="2">
    <source>
        <dbReference type="ARBA" id="ARBA00023295"/>
    </source>
</evidence>
<keyword evidence="1 3" id="KW-0378">Hydrolase</keyword>
<reference evidence="6 7" key="1">
    <citation type="submission" date="2020-03" db="EMBL/GenBank/DDBJ databases">
        <title>WGS of actinomycetes isolated from Thailand.</title>
        <authorList>
            <person name="Thawai C."/>
        </authorList>
    </citation>
    <scope>NUCLEOTIDE SEQUENCE [LARGE SCALE GENOMIC DNA]</scope>
    <source>
        <strain evidence="6 7">HSS6-12</strain>
    </source>
</reference>
<evidence type="ECO:0000256" key="1">
    <source>
        <dbReference type="ARBA" id="ARBA00022801"/>
    </source>
</evidence>
<keyword evidence="7" id="KW-1185">Reference proteome</keyword>
<evidence type="ECO:0000313" key="6">
    <source>
        <dbReference type="EMBL" id="NJP35388.1"/>
    </source>
</evidence>
<organism evidence="6 7">
    <name type="scientific">Micromonospora thermarum</name>
    <dbReference type="NCBI Taxonomy" id="2720024"/>
    <lineage>
        <taxon>Bacteria</taxon>
        <taxon>Bacillati</taxon>
        <taxon>Actinomycetota</taxon>
        <taxon>Actinomycetes</taxon>
        <taxon>Micromonosporales</taxon>
        <taxon>Micromonosporaceae</taxon>
        <taxon>Micromonospora</taxon>
    </lineage>
</organism>
<dbReference type="InterPro" id="IPR050386">
    <property type="entry name" value="Glycosyl_hydrolase_5"/>
</dbReference>
<evidence type="ECO:0000256" key="3">
    <source>
        <dbReference type="RuleBase" id="RU361153"/>
    </source>
</evidence>
<evidence type="ECO:0000259" key="5">
    <source>
        <dbReference type="Pfam" id="PF00150"/>
    </source>
</evidence>
<comment type="similarity">
    <text evidence="3">Belongs to the glycosyl hydrolase 5 (cellulase A) family.</text>
</comment>
<dbReference type="InterPro" id="IPR017853">
    <property type="entry name" value="GH"/>
</dbReference>
<accession>A0ABX0ZEA3</accession>
<dbReference type="Gene3D" id="3.20.20.80">
    <property type="entry name" value="Glycosidases"/>
    <property type="match status" value="1"/>
</dbReference>
<evidence type="ECO:0000313" key="7">
    <source>
        <dbReference type="Proteomes" id="UP000783871"/>
    </source>
</evidence>
<feature type="region of interest" description="Disordered" evidence="4">
    <location>
        <begin position="416"/>
        <end position="435"/>
    </location>
</feature>
<dbReference type="SUPFAM" id="SSF51445">
    <property type="entry name" value="(Trans)glycosidases"/>
    <property type="match status" value="1"/>
</dbReference>
<dbReference type="PANTHER" id="PTHR31297:SF13">
    <property type="entry name" value="PUTATIVE-RELATED"/>
    <property type="match status" value="1"/>
</dbReference>
<gene>
    <name evidence="6" type="ORF">HCJ94_26310</name>
</gene>
<dbReference type="InterPro" id="IPR001547">
    <property type="entry name" value="Glyco_hydro_5"/>
</dbReference>
<sequence length="520" mass="58343">MNNFLRAVDGQIHDSHGRPVLLRGVGLGNWLLAEGYMWKFEPPGPQSPREIEALVTDLVGAERATQFWAGFRERFITDADLARIAAEGMNHVRLPINSRVVMTEGGELDLDGIALVDWLIDRCRVHGLWVVLDLHGAPGGQTGTNIDDSPNGRPELFTERRYQEQTIALWQALAARYRDEPVVAGYDLLNEPLPNEYQDRYATELVGLYRELTDAIRAVDPHHLIIYEGTHWASNWDIFTEVWDPQSVLQFHRYWSPPDRPGIQRFLDVRQRLNLPIYMGEGGENNLDWLQTAFQLYEDEDISWNFWPWKKIDTLTSPCSVVAPAGWSEVMDYAAGKADRPDPDHAWQTLRDLLDSFDLSACVYRAEVVNALLRRPPLRLPATGFSFRGEGESYRTSEATPLAGFRPDDQVTIVRSPQAEDRPLNFSHTDGSPRASDDQLLVRLQPGDWVSYDVHLVAPTRLRITVPVAAGLELRLDGEPLALHGGTGTSPEAVPTGRHTIQLTATADVLLDGLQVTPAG</sequence>
<name>A0ABX0ZEA3_9ACTN</name>
<evidence type="ECO:0000256" key="4">
    <source>
        <dbReference type="SAM" id="MobiDB-lite"/>
    </source>
</evidence>